<reference evidence="6" key="1">
    <citation type="submission" date="2016-06" db="EMBL/GenBank/DDBJ databases">
        <title>Draft Genome sequence of the fungus Inonotus baumii.</title>
        <authorList>
            <person name="Zhu H."/>
            <person name="Lin W."/>
        </authorList>
    </citation>
    <scope>NUCLEOTIDE SEQUENCE</scope>
    <source>
        <strain evidence="6">821</strain>
    </source>
</reference>
<comment type="subcellular location">
    <subcellularLocation>
        <location evidence="1">Nucleus</location>
    </subcellularLocation>
</comment>
<evidence type="ECO:0000313" key="7">
    <source>
        <dbReference type="Proteomes" id="UP000757232"/>
    </source>
</evidence>
<dbReference type="Pfam" id="PF01125">
    <property type="entry name" value="BUD31"/>
    <property type="match status" value="1"/>
</dbReference>
<evidence type="ECO:0000259" key="5">
    <source>
        <dbReference type="PROSITE" id="PS51821"/>
    </source>
</evidence>
<dbReference type="InterPro" id="IPR037525">
    <property type="entry name" value="Velvet_dom"/>
</dbReference>
<feature type="compositionally biased region" description="Basic residues" evidence="4">
    <location>
        <begin position="1"/>
        <end position="10"/>
    </location>
</feature>
<dbReference type="Gene3D" id="2.60.40.3960">
    <property type="entry name" value="Velvet domain"/>
    <property type="match status" value="2"/>
</dbReference>
<dbReference type="PROSITE" id="PS51821">
    <property type="entry name" value="VELVET"/>
    <property type="match status" value="1"/>
</dbReference>
<protein>
    <recommendedName>
        <fullName evidence="5">Velvet domain-containing protein</fullName>
    </recommendedName>
</protein>
<evidence type="ECO:0000256" key="2">
    <source>
        <dbReference type="ARBA" id="ARBA00005287"/>
    </source>
</evidence>
<evidence type="ECO:0000256" key="1">
    <source>
        <dbReference type="ARBA" id="ARBA00004123"/>
    </source>
</evidence>
<dbReference type="PRINTS" id="PR00322">
    <property type="entry name" value="G10"/>
</dbReference>
<comment type="similarity">
    <text evidence="2">Belongs to the BUD31 (G10) family.</text>
</comment>
<keyword evidence="7" id="KW-1185">Reference proteome</keyword>
<accession>A0A9Q5I157</accession>
<comment type="caution">
    <text evidence="6">The sequence shown here is derived from an EMBL/GenBank/DDBJ whole genome shotgun (WGS) entry which is preliminary data.</text>
</comment>
<dbReference type="InterPro" id="IPR001748">
    <property type="entry name" value="BUD31"/>
</dbReference>
<gene>
    <name evidence="6" type="ORF">A7U60_g3262</name>
</gene>
<dbReference type="AlphaFoldDB" id="A0A9Q5I157"/>
<feature type="region of interest" description="Disordered" evidence="4">
    <location>
        <begin position="291"/>
        <end position="324"/>
    </location>
</feature>
<feature type="compositionally biased region" description="Pro residues" evidence="4">
    <location>
        <begin position="477"/>
        <end position="492"/>
    </location>
</feature>
<dbReference type="EMBL" id="LNZH02000153">
    <property type="protein sequence ID" value="OCB89570.1"/>
    <property type="molecule type" value="Genomic_DNA"/>
</dbReference>
<dbReference type="GO" id="GO:0005681">
    <property type="term" value="C:spliceosomal complex"/>
    <property type="evidence" value="ECO:0007669"/>
    <property type="project" value="TreeGrafter"/>
</dbReference>
<dbReference type="Proteomes" id="UP000757232">
    <property type="component" value="Unassembled WGS sequence"/>
</dbReference>
<feature type="region of interest" description="Disordered" evidence="4">
    <location>
        <begin position="391"/>
        <end position="557"/>
    </location>
</feature>
<dbReference type="PANTHER" id="PTHR19411:SF0">
    <property type="entry name" value="PROTEIN BUD31 HOMOLOG"/>
    <property type="match status" value="1"/>
</dbReference>
<dbReference type="OrthoDB" id="277109at2759"/>
<dbReference type="PANTHER" id="PTHR19411">
    <property type="entry name" value="PROTEIN BUD31-RELATED"/>
    <property type="match status" value="1"/>
</dbReference>
<proteinExistence type="inferred from homology"/>
<dbReference type="GO" id="GO:0000398">
    <property type="term" value="P:mRNA splicing, via spliceosome"/>
    <property type="evidence" value="ECO:0007669"/>
    <property type="project" value="TreeGrafter"/>
</dbReference>
<feature type="region of interest" description="Disordered" evidence="4">
    <location>
        <begin position="1"/>
        <end position="21"/>
    </location>
</feature>
<feature type="compositionally biased region" description="Low complexity" evidence="4">
    <location>
        <begin position="493"/>
        <end position="551"/>
    </location>
</feature>
<feature type="compositionally biased region" description="Acidic residues" evidence="4">
    <location>
        <begin position="685"/>
        <end position="694"/>
    </location>
</feature>
<feature type="compositionally biased region" description="Pro residues" evidence="4">
    <location>
        <begin position="439"/>
        <end position="458"/>
    </location>
</feature>
<feature type="region of interest" description="Disordered" evidence="4">
    <location>
        <begin position="658"/>
        <end position="694"/>
    </location>
</feature>
<dbReference type="Pfam" id="PF11754">
    <property type="entry name" value="Velvet"/>
    <property type="match status" value="2"/>
</dbReference>
<evidence type="ECO:0000256" key="3">
    <source>
        <dbReference type="ARBA" id="ARBA00023242"/>
    </source>
</evidence>
<feature type="domain" description="Velvet" evidence="5">
    <location>
        <begin position="201"/>
        <end position="667"/>
    </location>
</feature>
<dbReference type="InterPro" id="IPR038491">
    <property type="entry name" value="Velvet_dom_sf"/>
</dbReference>
<feature type="compositionally biased region" description="Low complexity" evidence="4">
    <location>
        <begin position="309"/>
        <end position="324"/>
    </location>
</feature>
<name>A0A9Q5I157_SANBA</name>
<evidence type="ECO:0000256" key="4">
    <source>
        <dbReference type="SAM" id="MobiDB-lite"/>
    </source>
</evidence>
<organism evidence="6 7">
    <name type="scientific">Sanghuangporus baumii</name>
    <name type="common">Phellinus baumii</name>
    <dbReference type="NCBI Taxonomy" id="108892"/>
    <lineage>
        <taxon>Eukaryota</taxon>
        <taxon>Fungi</taxon>
        <taxon>Dikarya</taxon>
        <taxon>Basidiomycota</taxon>
        <taxon>Agaricomycotina</taxon>
        <taxon>Agaricomycetes</taxon>
        <taxon>Hymenochaetales</taxon>
        <taxon>Hymenochaetaceae</taxon>
        <taxon>Sanghuangporus</taxon>
    </lineage>
</organism>
<evidence type="ECO:0000313" key="6">
    <source>
        <dbReference type="EMBL" id="OCB89570.1"/>
    </source>
</evidence>
<feature type="compositionally biased region" description="Basic residues" evidence="4">
    <location>
        <begin position="666"/>
        <end position="681"/>
    </location>
</feature>
<sequence length="694" mass="75989">MPKIRTSRTKKPPEGFEDIEGVLDDYAKKMRDAENESHEGKRKTESLWPIFQLNHARSRYIYELYYKRQAISRALYDWLLQQGYADANLIAKWKKPGYEKLCCVRCIQTRDMNYEGSACICRVPKAQVKQGTIVQCTHCAKRSLIRPPAFASVHCTVQRQDDDPDDSDMIQVTNARRATSSTVTFRRDSSAGSEEGTETWGSWYNDKHYSLEVIQHPIRARMCGSITLILQDRRPLAPAAVAKMTVRREDNGIVDVDDIDVAFFVVTVDLWSADGKQEMNLVLHPSSADRYIPTHVSKPRRRGNGPGTGPSAPDQSSQPSLQALPPPAAAYAHAQYQSAYPGYPAQPPPGMFDSSAAPPYPAHPPYPHYPDHNAWGYPHYPPYQHPGYPGYGPLPPIQSFHHSRMGTPGQAPWHSEPGRADPSAPVTSTEDGSYAAPSAAPPPPAPAYGAPYGPPPVDGAPLYAMQPYGPPQGHYPYAPPPPPASLPPPTPAPSYHAQSQGQPQPQPQTSASSSAASTGTTSNSSQNSSGHKSSSANANSSASPSTPSAPSVPLPRHTYTRTLVGPLSANAARLNDEHRKSGIFFLFQDLSIRTEGTFRLRMRLMNVGAHPAPEPGSNRVMTGVSPILAQTFTEAFTVYSAKRFPGVPDTTALSIAFGNQGQKLPLRNRHGSRHQAGRRRRRDESDSETDSDRQ</sequence>
<keyword evidence="3" id="KW-0539">Nucleus</keyword>